<dbReference type="PROSITE" id="PS00518">
    <property type="entry name" value="ZF_RING_1"/>
    <property type="match status" value="1"/>
</dbReference>
<feature type="domain" description="SH3" evidence="16">
    <location>
        <begin position="712"/>
        <end position="773"/>
    </location>
</feature>
<sequence>MDELALLDLLECPLCLEKLDVTAKVLPCQHTFCKPCLRRLAATRSELRCPECRTLVPSGIEELPANLLLMRLLEGLRQGPGGAANRGSARYSVPLAQDRSVRKMREAQSSQPPQHRQMPAHRSALDGVPWARALYNYRGNAPGELNVKTGDVIILRRKVDENWYHGETNGSSGLVPANMVHVVNQLPQPLPLCRALYDFDIKDKDQEDTKDCLTFLKGDIISVIRRVDENWVEGKLGEKVGIFPLQFTEPNSAAAKLLDKRKGSSSSEPGIRARSASTSRLCPNVPGTPATLNRPGPLSHSVQGPPDISPPIFLGSSNPAVVTRVGESRAESNSNGVPQGPVVILGERKSSSDPSPTVAMALINPQPHSASTESKQSSTHQLSINVCAALYSYTPRRPEELELRKGEMVGVYGKFKEGWLRGLSLRTGKVGILPANYVTPVLRTSARFLDPKSTQSTISGKRPVTAKPQAPVTMTNTVRPSAQVPLVAMAASGSGMRQAQQEGVQGRGTLRLRGSSMQGSLHGRNPGPGTAVVRPQQQPPPGGMAPMQGLACIPVMQRGKHGLPENSGRAMCWMSEVTTPSAGDNMVLDPRDSAAKESLERQGQTGLQSILVKPDAHKNNTDKPMKSVRFLTQEAPATGMKTVGGQGSSSIQPASPGQEVWASQSPPVHLAGGSILMDSTAASQKRVLPLSPTTLDGHPPSLNSVSSSITQPSACRHRVIAAYTAQTDAELHLREGELVLVQKPRQDGRVLVTQEKSGKTGLFHNSVLEVLQKLS</sequence>
<evidence type="ECO:0000256" key="6">
    <source>
        <dbReference type="ARBA" id="ARBA00022679"/>
    </source>
</evidence>
<comment type="pathway">
    <text evidence="2">Protein modification; protein ubiquitination.</text>
</comment>
<feature type="domain" description="SH3" evidence="16">
    <location>
        <begin position="126"/>
        <end position="185"/>
    </location>
</feature>
<keyword evidence="11" id="KW-0862">Zinc</keyword>
<evidence type="ECO:0000256" key="12">
    <source>
        <dbReference type="ARBA" id="ARBA00022843"/>
    </source>
</evidence>
<evidence type="ECO:0000256" key="7">
    <source>
        <dbReference type="ARBA" id="ARBA00022723"/>
    </source>
</evidence>
<dbReference type="SUPFAM" id="SSF50044">
    <property type="entry name" value="SH3-domain"/>
    <property type="match status" value="4"/>
</dbReference>
<dbReference type="GO" id="GO:0016567">
    <property type="term" value="P:protein ubiquitination"/>
    <property type="evidence" value="ECO:0007669"/>
    <property type="project" value="TreeGrafter"/>
</dbReference>
<dbReference type="OrthoDB" id="2163411at2759"/>
<feature type="region of interest" description="Disordered" evidence="15">
    <location>
        <begin position="100"/>
        <end position="122"/>
    </location>
</feature>
<evidence type="ECO:0000256" key="13">
    <source>
        <dbReference type="PROSITE-ProRule" id="PRU00175"/>
    </source>
</evidence>
<protein>
    <recommendedName>
        <fullName evidence="4">RING-type E3 ubiquitin transferase</fullName>
        <ecNumber evidence="4">2.3.2.27</ecNumber>
    </recommendedName>
</protein>
<evidence type="ECO:0000256" key="11">
    <source>
        <dbReference type="ARBA" id="ARBA00022833"/>
    </source>
</evidence>
<dbReference type="Pfam" id="PF07653">
    <property type="entry name" value="SH3_2"/>
    <property type="match status" value="1"/>
</dbReference>
<keyword evidence="12" id="KW-0832">Ubl conjugation</keyword>
<evidence type="ECO:0000256" key="14">
    <source>
        <dbReference type="PROSITE-ProRule" id="PRU00192"/>
    </source>
</evidence>
<dbReference type="Gene3D" id="2.30.30.40">
    <property type="entry name" value="SH3 Domains"/>
    <property type="match status" value="4"/>
</dbReference>
<dbReference type="InterPro" id="IPR036028">
    <property type="entry name" value="SH3-like_dom_sf"/>
</dbReference>
<dbReference type="EC" id="2.3.2.27" evidence="4"/>
<dbReference type="GO" id="GO:0008270">
    <property type="term" value="F:zinc ion binding"/>
    <property type="evidence" value="ECO:0007669"/>
    <property type="project" value="UniProtKB-KW"/>
</dbReference>
<keyword evidence="7" id="KW-0479">Metal-binding</keyword>
<evidence type="ECO:0000259" key="16">
    <source>
        <dbReference type="PROSITE" id="PS50002"/>
    </source>
</evidence>
<dbReference type="FunFam" id="2.30.30.40:FF:000063">
    <property type="entry name" value="Putative E3 ubiquitin-protein ligase SH3RF1"/>
    <property type="match status" value="1"/>
</dbReference>
<keyword evidence="8" id="KW-0677">Repeat</keyword>
<keyword evidence="19" id="KW-1185">Reference proteome</keyword>
<proteinExistence type="inferred from homology"/>
<dbReference type="GO" id="GO:0046330">
    <property type="term" value="P:positive regulation of JNK cascade"/>
    <property type="evidence" value="ECO:0007669"/>
    <property type="project" value="TreeGrafter"/>
</dbReference>
<feature type="region of interest" description="Disordered" evidence="15">
    <location>
        <begin position="641"/>
        <end position="663"/>
    </location>
</feature>
<evidence type="ECO:0000256" key="8">
    <source>
        <dbReference type="ARBA" id="ARBA00022737"/>
    </source>
</evidence>
<feature type="domain" description="RING-type" evidence="17">
    <location>
        <begin position="12"/>
        <end position="53"/>
    </location>
</feature>
<evidence type="ECO:0000256" key="10">
    <source>
        <dbReference type="ARBA" id="ARBA00022786"/>
    </source>
</evidence>
<dbReference type="InterPro" id="IPR001452">
    <property type="entry name" value="SH3_domain"/>
</dbReference>
<evidence type="ECO:0000256" key="15">
    <source>
        <dbReference type="SAM" id="MobiDB-lite"/>
    </source>
</evidence>
<dbReference type="InterPro" id="IPR017907">
    <property type="entry name" value="Znf_RING_CS"/>
</dbReference>
<comment type="similarity">
    <text evidence="3">Belongs to the SH3RF family.</text>
</comment>
<dbReference type="PROSITE" id="PS50089">
    <property type="entry name" value="ZF_RING_2"/>
    <property type="match status" value="1"/>
</dbReference>
<dbReference type="InterPro" id="IPR050384">
    <property type="entry name" value="Endophilin_SH3RF"/>
</dbReference>
<accession>A0A8T3DR08</accession>
<feature type="compositionally biased region" description="Polar residues" evidence="15">
    <location>
        <begin position="648"/>
        <end position="663"/>
    </location>
</feature>
<dbReference type="GO" id="GO:0043066">
    <property type="term" value="P:negative regulation of apoptotic process"/>
    <property type="evidence" value="ECO:0007669"/>
    <property type="project" value="TreeGrafter"/>
</dbReference>
<dbReference type="SMART" id="SM00326">
    <property type="entry name" value="SH3"/>
    <property type="match status" value="4"/>
</dbReference>
<evidence type="ECO:0000313" key="19">
    <source>
        <dbReference type="Proteomes" id="UP000829720"/>
    </source>
</evidence>
<dbReference type="InterPro" id="IPR013083">
    <property type="entry name" value="Znf_RING/FYVE/PHD"/>
</dbReference>
<dbReference type="GO" id="GO:0032436">
    <property type="term" value="P:positive regulation of proteasomal ubiquitin-dependent protein catabolic process"/>
    <property type="evidence" value="ECO:0007669"/>
    <property type="project" value="TreeGrafter"/>
</dbReference>
<evidence type="ECO:0000256" key="5">
    <source>
        <dbReference type="ARBA" id="ARBA00022443"/>
    </source>
</evidence>
<name>A0A8T3DR08_9TELE</name>
<dbReference type="Pfam" id="PF00018">
    <property type="entry name" value="SH3_1"/>
    <property type="match status" value="2"/>
</dbReference>
<dbReference type="InterPro" id="IPR001841">
    <property type="entry name" value="Znf_RING"/>
</dbReference>
<reference evidence="18" key="1">
    <citation type="submission" date="2021-01" db="EMBL/GenBank/DDBJ databases">
        <authorList>
            <person name="Zahm M."/>
            <person name="Roques C."/>
            <person name="Cabau C."/>
            <person name="Klopp C."/>
            <person name="Donnadieu C."/>
            <person name="Jouanno E."/>
            <person name="Lampietro C."/>
            <person name="Louis A."/>
            <person name="Herpin A."/>
            <person name="Echchiki A."/>
            <person name="Berthelot C."/>
            <person name="Parey E."/>
            <person name="Roest-Crollius H."/>
            <person name="Braasch I."/>
            <person name="Postlethwait J."/>
            <person name="Bobe J."/>
            <person name="Montfort J."/>
            <person name="Bouchez O."/>
            <person name="Begum T."/>
            <person name="Mejri S."/>
            <person name="Adams A."/>
            <person name="Chen W.-J."/>
            <person name="Guiguen Y."/>
        </authorList>
    </citation>
    <scope>NUCLEOTIDE SEQUENCE</scope>
    <source>
        <tissue evidence="18">Blood</tissue>
    </source>
</reference>
<dbReference type="PROSITE" id="PS50002">
    <property type="entry name" value="SH3"/>
    <property type="match status" value="4"/>
</dbReference>
<dbReference type="PANTHER" id="PTHR14167:SF84">
    <property type="entry name" value="E3 UBIQUITIN-PROTEIN LIGASE SH3RF2 ISOFORM X1"/>
    <property type="match status" value="1"/>
</dbReference>
<comment type="catalytic activity">
    <reaction evidence="1">
        <text>S-ubiquitinyl-[E2 ubiquitin-conjugating enzyme]-L-cysteine + [acceptor protein]-L-lysine = [E2 ubiquitin-conjugating enzyme]-L-cysteine + N(6)-ubiquitinyl-[acceptor protein]-L-lysine.</text>
        <dbReference type="EC" id="2.3.2.27"/>
    </reaction>
</comment>
<evidence type="ECO:0000256" key="1">
    <source>
        <dbReference type="ARBA" id="ARBA00000900"/>
    </source>
</evidence>
<comment type="caution">
    <text evidence="18">The sequence shown here is derived from an EMBL/GenBank/DDBJ whole genome shotgun (WGS) entry which is preliminary data.</text>
</comment>
<dbReference type="PANTHER" id="PTHR14167">
    <property type="entry name" value="SH3 DOMAIN-CONTAINING"/>
    <property type="match status" value="1"/>
</dbReference>
<dbReference type="Pfam" id="PF14604">
    <property type="entry name" value="SH3_9"/>
    <property type="match status" value="1"/>
</dbReference>
<dbReference type="FunFam" id="3.30.40.10:FF:000077">
    <property type="entry name" value="E3 ubiquitin-protein ligase SH3RF1 isoform X1"/>
    <property type="match status" value="1"/>
</dbReference>
<feature type="region of interest" description="Disordered" evidence="15">
    <location>
        <begin position="514"/>
        <end position="547"/>
    </location>
</feature>
<dbReference type="SMART" id="SM00184">
    <property type="entry name" value="RING"/>
    <property type="match status" value="1"/>
</dbReference>
<dbReference type="GO" id="GO:0061630">
    <property type="term" value="F:ubiquitin protein ligase activity"/>
    <property type="evidence" value="ECO:0007669"/>
    <property type="project" value="UniProtKB-EC"/>
</dbReference>
<evidence type="ECO:0000256" key="3">
    <source>
        <dbReference type="ARBA" id="ARBA00008649"/>
    </source>
</evidence>
<keyword evidence="6" id="KW-0808">Transferase</keyword>
<dbReference type="EMBL" id="JAERUA010000006">
    <property type="protein sequence ID" value="KAI1898366.1"/>
    <property type="molecule type" value="Genomic_DNA"/>
</dbReference>
<dbReference type="Gene3D" id="3.30.40.10">
    <property type="entry name" value="Zinc/RING finger domain, C3HC4 (zinc finger)"/>
    <property type="match status" value="1"/>
</dbReference>
<evidence type="ECO:0000259" key="17">
    <source>
        <dbReference type="PROSITE" id="PS50089"/>
    </source>
</evidence>
<evidence type="ECO:0000256" key="9">
    <source>
        <dbReference type="ARBA" id="ARBA00022771"/>
    </source>
</evidence>
<dbReference type="Proteomes" id="UP000829720">
    <property type="component" value="Unassembled WGS sequence"/>
</dbReference>
<organism evidence="18 19">
    <name type="scientific">Albula goreensis</name>
    <dbReference type="NCBI Taxonomy" id="1534307"/>
    <lineage>
        <taxon>Eukaryota</taxon>
        <taxon>Metazoa</taxon>
        <taxon>Chordata</taxon>
        <taxon>Craniata</taxon>
        <taxon>Vertebrata</taxon>
        <taxon>Euteleostomi</taxon>
        <taxon>Actinopterygii</taxon>
        <taxon>Neopterygii</taxon>
        <taxon>Teleostei</taxon>
        <taxon>Albuliformes</taxon>
        <taxon>Albulidae</taxon>
        <taxon>Albula</taxon>
    </lineage>
</organism>
<keyword evidence="10" id="KW-0833">Ubl conjugation pathway</keyword>
<evidence type="ECO:0000313" key="18">
    <source>
        <dbReference type="EMBL" id="KAI1898366.1"/>
    </source>
</evidence>
<dbReference type="InterPro" id="IPR027370">
    <property type="entry name" value="Znf-RING_euk"/>
</dbReference>
<feature type="domain" description="SH3" evidence="16">
    <location>
        <begin position="382"/>
        <end position="443"/>
    </location>
</feature>
<dbReference type="SUPFAM" id="SSF57850">
    <property type="entry name" value="RING/U-box"/>
    <property type="match status" value="1"/>
</dbReference>
<dbReference type="Pfam" id="PF13445">
    <property type="entry name" value="zf-RING_UBOX"/>
    <property type="match status" value="1"/>
</dbReference>
<keyword evidence="5 14" id="KW-0728">SH3 domain</keyword>
<dbReference type="CDD" id="cd11787">
    <property type="entry name" value="SH3_SH3RF_2"/>
    <property type="match status" value="1"/>
</dbReference>
<keyword evidence="9 13" id="KW-0863">Zinc-finger</keyword>
<gene>
    <name evidence="18" type="ORF">AGOR_G00071580</name>
</gene>
<dbReference type="PRINTS" id="PR00499">
    <property type="entry name" value="P67PHOX"/>
</dbReference>
<evidence type="ECO:0000256" key="2">
    <source>
        <dbReference type="ARBA" id="ARBA00004906"/>
    </source>
</evidence>
<feature type="region of interest" description="Disordered" evidence="15">
    <location>
        <begin position="257"/>
        <end position="307"/>
    </location>
</feature>
<feature type="domain" description="SH3" evidence="16">
    <location>
        <begin position="188"/>
        <end position="253"/>
    </location>
</feature>
<evidence type="ECO:0000256" key="4">
    <source>
        <dbReference type="ARBA" id="ARBA00012483"/>
    </source>
</evidence>
<dbReference type="AlphaFoldDB" id="A0A8T3DR08"/>